<evidence type="ECO:0000256" key="4">
    <source>
        <dbReference type="ARBA" id="ARBA00022692"/>
    </source>
</evidence>
<gene>
    <name evidence="15" type="ORF">JXQ802_LOCUS10108</name>
    <name evidence="14" type="ORF">JXQ802_LOCUS9964</name>
    <name evidence="13" type="ORF">PYM288_LOCUS8130</name>
    <name evidence="17" type="ORF">SEV965_LOCUS29312</name>
    <name evidence="16" type="ORF">ZHD862_LOCUS14216</name>
</gene>
<dbReference type="Proteomes" id="UP000663864">
    <property type="component" value="Unassembled WGS sequence"/>
</dbReference>
<evidence type="ECO:0000256" key="8">
    <source>
        <dbReference type="ARBA" id="ARBA00022989"/>
    </source>
</evidence>
<keyword evidence="3 12" id="KW-0813">Transport</keyword>
<dbReference type="Gene3D" id="1.50.40.10">
    <property type="entry name" value="Mitochondrial carrier domain"/>
    <property type="match status" value="2"/>
</dbReference>
<organism evidence="15 18">
    <name type="scientific">Rotaria sordida</name>
    <dbReference type="NCBI Taxonomy" id="392033"/>
    <lineage>
        <taxon>Eukaryota</taxon>
        <taxon>Metazoa</taxon>
        <taxon>Spiralia</taxon>
        <taxon>Gnathifera</taxon>
        <taxon>Rotifera</taxon>
        <taxon>Eurotatoria</taxon>
        <taxon>Bdelloidea</taxon>
        <taxon>Philodinida</taxon>
        <taxon>Philodinidae</taxon>
        <taxon>Rotaria</taxon>
    </lineage>
</organism>
<dbReference type="Proteomes" id="UP000663854">
    <property type="component" value="Unassembled WGS sequence"/>
</dbReference>
<evidence type="ECO:0000256" key="9">
    <source>
        <dbReference type="ARBA" id="ARBA00023128"/>
    </source>
</evidence>
<dbReference type="AlphaFoldDB" id="A0A814AY09"/>
<dbReference type="Proteomes" id="UP000663889">
    <property type="component" value="Unassembled WGS sequence"/>
</dbReference>
<dbReference type="GO" id="GO:1990547">
    <property type="term" value="P:mitochondrial phosphate ion transmembrane transport"/>
    <property type="evidence" value="ECO:0007669"/>
    <property type="project" value="InterPro"/>
</dbReference>
<keyword evidence="10 11" id="KW-0472">Membrane</keyword>
<evidence type="ECO:0000313" key="15">
    <source>
        <dbReference type="EMBL" id="CAF0920640.1"/>
    </source>
</evidence>
<dbReference type="PROSITE" id="PS50920">
    <property type="entry name" value="SOLCAR"/>
    <property type="match status" value="3"/>
</dbReference>
<keyword evidence="9" id="KW-0496">Mitochondrion</keyword>
<evidence type="ECO:0000313" key="18">
    <source>
        <dbReference type="Proteomes" id="UP000663870"/>
    </source>
</evidence>
<accession>A0A814AY09</accession>
<evidence type="ECO:0000256" key="6">
    <source>
        <dbReference type="ARBA" id="ARBA00022792"/>
    </source>
</evidence>
<dbReference type="EMBL" id="CAJNOT010000611">
    <property type="protein sequence ID" value="CAF1034436.1"/>
    <property type="molecule type" value="Genomic_DNA"/>
</dbReference>
<evidence type="ECO:0000256" key="5">
    <source>
        <dbReference type="ARBA" id="ARBA00022737"/>
    </source>
</evidence>
<keyword evidence="7" id="KW-0809">Transit peptide</keyword>
<dbReference type="PANTHER" id="PTHR45671:SF10">
    <property type="entry name" value="SOLUTE CARRIER FAMILY 25 MEMBER 3"/>
    <property type="match status" value="1"/>
</dbReference>
<sequence>MKNNKVHYHHQTHSIYRNPHSIRSRWSIMKSQDFLENRCVISILTVLRVLTIIPYKCIVTVLRTIVELGNFSSLTHSTGKEHYSCEYGSIKYYIYCGIAGMLSCGITHTALVPIDLIKCRLQVKPQKYVNLINGFKLTIAEEGFFGLTKGWAPTLIGYSLQGLGKFGFYEVFKNFYGGMLGEENAYIYRTTLYLLSSASAELFADIALAPWEATKVRIQTQDNWASSLRQGLPKLYAEERLWGFYKGIVPLWLRQIPYTMMKFACFERTIEALYKYVIPKSREQCTKSEQLGVTFIAGYIAGIFCAIVSHPADTIVSKLNNEKGLSLFDAVRRVGFAGLWKGLGPRIFMIGTLTALQWFIYDTVKVIFALPRPPPPQPPLSLQKKYGLTGDKEPLICDLSVKT</sequence>
<feature type="repeat" description="Solcar" evidence="11">
    <location>
        <begin position="91"/>
        <end position="175"/>
    </location>
</feature>
<name>A0A814AY09_9BILA</name>
<dbReference type="Pfam" id="PF00153">
    <property type="entry name" value="Mito_carr"/>
    <property type="match status" value="3"/>
</dbReference>
<evidence type="ECO:0000256" key="3">
    <source>
        <dbReference type="ARBA" id="ARBA00022448"/>
    </source>
</evidence>
<dbReference type="EMBL" id="CAJNOH010000106">
    <property type="protein sequence ID" value="CAF0872742.1"/>
    <property type="molecule type" value="Genomic_DNA"/>
</dbReference>
<evidence type="ECO:0000256" key="10">
    <source>
        <dbReference type="ARBA" id="ARBA00023136"/>
    </source>
</evidence>
<evidence type="ECO:0008006" key="19">
    <source>
        <dbReference type="Google" id="ProtNLM"/>
    </source>
</evidence>
<evidence type="ECO:0000256" key="2">
    <source>
        <dbReference type="ARBA" id="ARBA00006375"/>
    </source>
</evidence>
<dbReference type="FunFam" id="1.50.40.10:FF:000005">
    <property type="entry name" value="Mitochondrial phosphate carrier protein 2"/>
    <property type="match status" value="1"/>
</dbReference>
<dbReference type="Proteomes" id="UP000663870">
    <property type="component" value="Unassembled WGS sequence"/>
</dbReference>
<dbReference type="GO" id="GO:0005743">
    <property type="term" value="C:mitochondrial inner membrane"/>
    <property type="evidence" value="ECO:0007669"/>
    <property type="project" value="UniProtKB-SubCell"/>
</dbReference>
<evidence type="ECO:0000256" key="11">
    <source>
        <dbReference type="PROSITE-ProRule" id="PRU00282"/>
    </source>
</evidence>
<protein>
    <recommendedName>
        <fullName evidence="19">Phosphate carrier protein, mitochondrial</fullName>
    </recommendedName>
</protein>
<evidence type="ECO:0000313" key="14">
    <source>
        <dbReference type="EMBL" id="CAF0917675.1"/>
    </source>
</evidence>
<keyword evidence="4 11" id="KW-0812">Transmembrane</keyword>
<feature type="repeat" description="Solcar" evidence="11">
    <location>
        <begin position="188"/>
        <end position="272"/>
    </location>
</feature>
<comment type="similarity">
    <text evidence="2 12">Belongs to the mitochondrial carrier (TC 2.A.29) family.</text>
</comment>
<reference evidence="15" key="1">
    <citation type="submission" date="2021-02" db="EMBL/GenBank/DDBJ databases">
        <authorList>
            <person name="Nowell W R."/>
        </authorList>
    </citation>
    <scope>NUCLEOTIDE SEQUENCE</scope>
</reference>
<dbReference type="PANTHER" id="PTHR45671">
    <property type="entry name" value="SOLUTE CARRIER FAMILY 25 (MITOCHONDRIAL CARRIER PHOSPHATE CARRIER), MEMBER 3, LIKE-RELATED-RELATED"/>
    <property type="match status" value="1"/>
</dbReference>
<evidence type="ECO:0000313" key="13">
    <source>
        <dbReference type="EMBL" id="CAF0872742.1"/>
    </source>
</evidence>
<keyword evidence="6" id="KW-0999">Mitochondrion inner membrane</keyword>
<dbReference type="GO" id="GO:0005315">
    <property type="term" value="F:phosphate transmembrane transporter activity"/>
    <property type="evidence" value="ECO:0007669"/>
    <property type="project" value="InterPro"/>
</dbReference>
<dbReference type="InterPro" id="IPR023395">
    <property type="entry name" value="MCP_dom_sf"/>
</dbReference>
<dbReference type="InterPro" id="IPR018108">
    <property type="entry name" value="MCP_transmembrane"/>
</dbReference>
<keyword evidence="8" id="KW-1133">Transmembrane helix</keyword>
<dbReference type="EMBL" id="CAJNOU010002936">
    <property type="protein sequence ID" value="CAF1359711.1"/>
    <property type="molecule type" value="Genomic_DNA"/>
</dbReference>
<evidence type="ECO:0000313" key="16">
    <source>
        <dbReference type="EMBL" id="CAF1034436.1"/>
    </source>
</evidence>
<proteinExistence type="inferred from homology"/>
<evidence type="ECO:0000256" key="7">
    <source>
        <dbReference type="ARBA" id="ARBA00022946"/>
    </source>
</evidence>
<evidence type="ECO:0000256" key="12">
    <source>
        <dbReference type="RuleBase" id="RU000488"/>
    </source>
</evidence>
<keyword evidence="18" id="KW-1185">Reference proteome</keyword>
<dbReference type="EMBL" id="CAJNOL010000187">
    <property type="protein sequence ID" value="CAF0917675.1"/>
    <property type="molecule type" value="Genomic_DNA"/>
</dbReference>
<dbReference type="EMBL" id="CAJNOL010000191">
    <property type="protein sequence ID" value="CAF0920640.1"/>
    <property type="molecule type" value="Genomic_DNA"/>
</dbReference>
<comment type="caution">
    <text evidence="15">The sequence shown here is derived from an EMBL/GenBank/DDBJ whole genome shotgun (WGS) entry which is preliminary data.</text>
</comment>
<dbReference type="InterPro" id="IPR044677">
    <property type="entry name" value="SLC25A3/Pic2/Mir1-like"/>
</dbReference>
<evidence type="ECO:0000256" key="1">
    <source>
        <dbReference type="ARBA" id="ARBA00004448"/>
    </source>
</evidence>
<keyword evidence="5" id="KW-0677">Repeat</keyword>
<dbReference type="SUPFAM" id="SSF103506">
    <property type="entry name" value="Mitochondrial carrier"/>
    <property type="match status" value="1"/>
</dbReference>
<comment type="subcellular location">
    <subcellularLocation>
        <location evidence="1">Mitochondrion inner membrane</location>
        <topology evidence="1">Multi-pass membrane protein</topology>
    </subcellularLocation>
</comment>
<evidence type="ECO:0000313" key="17">
    <source>
        <dbReference type="EMBL" id="CAF1359711.1"/>
    </source>
</evidence>
<feature type="repeat" description="Solcar" evidence="11">
    <location>
        <begin position="289"/>
        <end position="367"/>
    </location>
</feature>